<gene>
    <name evidence="2" type="ORF">SAMN05443637_12531</name>
</gene>
<dbReference type="AlphaFoldDB" id="A0A1M6ZWA5"/>
<organism evidence="2 3">
    <name type="scientific">Pseudonocardia thermophila</name>
    <dbReference type="NCBI Taxonomy" id="1848"/>
    <lineage>
        <taxon>Bacteria</taxon>
        <taxon>Bacillati</taxon>
        <taxon>Actinomycetota</taxon>
        <taxon>Actinomycetes</taxon>
        <taxon>Pseudonocardiales</taxon>
        <taxon>Pseudonocardiaceae</taxon>
        <taxon>Pseudonocardia</taxon>
    </lineage>
</organism>
<feature type="chain" id="PRO_5039552808" evidence="1">
    <location>
        <begin position="23"/>
        <end position="362"/>
    </location>
</feature>
<keyword evidence="1" id="KW-0732">Signal</keyword>
<dbReference type="Proteomes" id="UP000184363">
    <property type="component" value="Unassembled WGS sequence"/>
</dbReference>
<name>A0A1M6ZWA5_PSETH</name>
<evidence type="ECO:0000313" key="2">
    <source>
        <dbReference type="EMBL" id="SHL34772.1"/>
    </source>
</evidence>
<dbReference type="InterPro" id="IPR011043">
    <property type="entry name" value="Gal_Oxase/kelch_b-propeller"/>
</dbReference>
<proteinExistence type="predicted"/>
<evidence type="ECO:0000256" key="1">
    <source>
        <dbReference type="SAM" id="SignalP"/>
    </source>
</evidence>
<keyword evidence="3" id="KW-1185">Reference proteome</keyword>
<dbReference type="SUPFAM" id="SSF50965">
    <property type="entry name" value="Galactose oxidase, central domain"/>
    <property type="match status" value="1"/>
</dbReference>
<sequence length="362" mass="36656">MTLTQRVVGVLAAAVVALAGCAAGGSAQPAERVELPPGSVPEVLAEADGVLVGHRRDDRPGLLRLTPDGQPAEVPLSPATGYGATASWYALTAEGGRILGVGGDRGGAHGNVRWSVWTGDAGGVAERVQAFSTFGGWGAGDLVGAVFASGGPLLVGSWESAQAGNDVMVWTAAGDEWSRVDVAGTPLESTRTTLNFAVAATRAPGGALVTGWQAGASGQKPAVWRQVGGSWQVTSLPDGGRAGIALAARCGPAECAVAGRVDGRLALWRFVGDRWERVAGVPEIPLGEREPVAAPLIVSGGALHIAADGDRVRAIEISDGGVTTRAIADVRGPVRALVASGADAYVIAGEPAQLWRLPELLG</sequence>
<protein>
    <submittedName>
        <fullName evidence="2">Uncharacterized protein</fullName>
    </submittedName>
</protein>
<feature type="signal peptide" evidence="1">
    <location>
        <begin position="1"/>
        <end position="22"/>
    </location>
</feature>
<accession>A0A1M6ZWA5</accession>
<dbReference type="PROSITE" id="PS51257">
    <property type="entry name" value="PROKAR_LIPOPROTEIN"/>
    <property type="match status" value="1"/>
</dbReference>
<dbReference type="EMBL" id="FRAP01000025">
    <property type="protein sequence ID" value="SHL34772.1"/>
    <property type="molecule type" value="Genomic_DNA"/>
</dbReference>
<reference evidence="2 3" key="1">
    <citation type="submission" date="2016-11" db="EMBL/GenBank/DDBJ databases">
        <authorList>
            <person name="Jaros S."/>
            <person name="Januszkiewicz K."/>
            <person name="Wedrychowicz H."/>
        </authorList>
    </citation>
    <scope>NUCLEOTIDE SEQUENCE [LARGE SCALE GENOMIC DNA]</scope>
    <source>
        <strain evidence="2 3">DSM 43832</strain>
    </source>
</reference>
<evidence type="ECO:0000313" key="3">
    <source>
        <dbReference type="Proteomes" id="UP000184363"/>
    </source>
</evidence>
<dbReference type="OrthoDB" id="3731377at2"/>
<dbReference type="STRING" id="1848.SAMN05443637_12531"/>
<dbReference type="RefSeq" id="WP_073460005.1">
    <property type="nucleotide sequence ID" value="NZ_CALGVN010000020.1"/>
</dbReference>